<sequence length="135" mass="14464">MGMFQVVQARPNDVDRLWSLLDEDHRERAAAAAAPDADLTDTADPDPVDAVVAEPPVDDRTPADALPLLEARRDRIVALVSDPGRPVLLAYSGIRAVGFALVDRNGVGGRVFTSAGWRGLGVEEEIRAAAPMLLR</sequence>
<evidence type="ECO:0008006" key="4">
    <source>
        <dbReference type="Google" id="ProtNLM"/>
    </source>
</evidence>
<dbReference type="Proteomes" id="UP000195011">
    <property type="component" value="Unassembled WGS sequence"/>
</dbReference>
<name>A0A251YRI0_9MICO</name>
<proteinExistence type="predicted"/>
<feature type="compositionally biased region" description="Acidic residues" evidence="1">
    <location>
        <begin position="38"/>
        <end position="47"/>
    </location>
</feature>
<evidence type="ECO:0000313" key="3">
    <source>
        <dbReference type="Proteomes" id="UP000195011"/>
    </source>
</evidence>
<feature type="region of interest" description="Disordered" evidence="1">
    <location>
        <begin position="29"/>
        <end position="65"/>
    </location>
</feature>
<accession>A0A251YRI0</accession>
<evidence type="ECO:0000313" key="2">
    <source>
        <dbReference type="EMBL" id="OUE26867.1"/>
    </source>
</evidence>
<evidence type="ECO:0000256" key="1">
    <source>
        <dbReference type="SAM" id="MobiDB-lite"/>
    </source>
</evidence>
<dbReference type="EMBL" id="MDJY01000020">
    <property type="protein sequence ID" value="OUE26867.1"/>
    <property type="molecule type" value="Genomic_DNA"/>
</dbReference>
<protein>
    <recommendedName>
        <fullName evidence="4">GNAT family N-acetyltransferase</fullName>
    </recommendedName>
</protein>
<dbReference type="AlphaFoldDB" id="A0A251YRI0"/>
<reference evidence="2 3" key="1">
    <citation type="submission" date="2016-08" db="EMBL/GenBank/DDBJ databases">
        <title>Genome sequence of Clavibacter michiganensis spp strain CFBP8017.</title>
        <authorList>
            <person name="Thapa S.P."/>
            <person name="Coaker G."/>
            <person name="Jacques M.-A."/>
        </authorList>
    </citation>
    <scope>NUCLEOTIDE SEQUENCE [LARGE SCALE GENOMIC DNA]</scope>
    <source>
        <strain evidence="2">CFBP8017</strain>
    </source>
</reference>
<gene>
    <name evidence="2" type="ORF">BFL36_03065</name>
</gene>
<comment type="caution">
    <text evidence="2">The sequence shown here is derived from an EMBL/GenBank/DDBJ whole genome shotgun (WGS) entry which is preliminary data.</text>
</comment>
<dbReference type="RefSeq" id="WP_086516543.1">
    <property type="nucleotide sequence ID" value="NZ_MDJY01000020.1"/>
</dbReference>
<organism evidence="2 3">
    <name type="scientific">Clavibacter michiganensis</name>
    <dbReference type="NCBI Taxonomy" id="28447"/>
    <lineage>
        <taxon>Bacteria</taxon>
        <taxon>Bacillati</taxon>
        <taxon>Actinomycetota</taxon>
        <taxon>Actinomycetes</taxon>
        <taxon>Micrococcales</taxon>
        <taxon>Microbacteriaceae</taxon>
        <taxon>Clavibacter</taxon>
    </lineage>
</organism>